<reference evidence="2 3" key="1">
    <citation type="submission" date="2018-06" db="EMBL/GenBank/DDBJ databases">
        <title>Extensive metabolic versatility and redundancy in microbially diverse, dynamic hydrothermal sediments.</title>
        <authorList>
            <person name="Dombrowski N."/>
            <person name="Teske A."/>
            <person name="Baker B.J."/>
        </authorList>
    </citation>
    <scope>NUCLEOTIDE SEQUENCE [LARGE SCALE GENOMIC DNA]</scope>
    <source>
        <strain evidence="2">B7_G13</strain>
    </source>
</reference>
<proteinExistence type="predicted"/>
<accession>A0A662D2S4</accession>
<dbReference type="AlphaFoldDB" id="A0A662D2S4"/>
<keyword evidence="1" id="KW-0812">Transmembrane</keyword>
<evidence type="ECO:0000313" key="3">
    <source>
        <dbReference type="Proteomes" id="UP000277457"/>
    </source>
</evidence>
<sequence length="147" mass="16352">MLRIFYLIMSQRLFLAVLSAWCLAQGIKVVISIIMEKKLRWQRFVEPGGMPSSHAAIVAALLTGVGIKEGVESTIFLVTLIFALVTVYEAIGVRREVGEQAKLLNKIVQPSSPQYPLSYELKEQLGHKPIEVLIGGIIGIILSFLWM</sequence>
<name>A0A662D2S4_UNCAE</name>
<feature type="transmembrane region" description="Helical" evidence="1">
    <location>
        <begin position="48"/>
        <end position="67"/>
    </location>
</feature>
<feature type="transmembrane region" description="Helical" evidence="1">
    <location>
        <begin position="74"/>
        <end position="93"/>
    </location>
</feature>
<dbReference type="InterPro" id="IPR003832">
    <property type="entry name" value="DUF212"/>
</dbReference>
<keyword evidence="1" id="KW-1133">Transmembrane helix</keyword>
<evidence type="ECO:0000256" key="1">
    <source>
        <dbReference type="SAM" id="Phobius"/>
    </source>
</evidence>
<dbReference type="Pfam" id="PF02681">
    <property type="entry name" value="DUF212"/>
    <property type="match status" value="1"/>
</dbReference>
<protein>
    <submittedName>
        <fullName evidence="2">Divergent PAP2 family protein</fullName>
    </submittedName>
</protein>
<dbReference type="Proteomes" id="UP000277457">
    <property type="component" value="Unassembled WGS sequence"/>
</dbReference>
<feature type="transmembrane region" description="Helical" evidence="1">
    <location>
        <begin position="129"/>
        <end position="146"/>
    </location>
</feature>
<organism evidence="2 3">
    <name type="scientific">Aerophobetes bacterium</name>
    <dbReference type="NCBI Taxonomy" id="2030807"/>
    <lineage>
        <taxon>Bacteria</taxon>
        <taxon>Candidatus Aerophobota</taxon>
    </lineage>
</organism>
<comment type="caution">
    <text evidence="2">The sequence shown here is derived from an EMBL/GenBank/DDBJ whole genome shotgun (WGS) entry which is preliminary data.</text>
</comment>
<dbReference type="PANTHER" id="PTHR31446:SF29">
    <property type="entry name" value="ACID PHOSPHATASE_VANADIUM-DEPENDENT HALOPEROXIDASE-RELATED PROTEIN"/>
    <property type="match status" value="1"/>
</dbReference>
<evidence type="ECO:0000313" key="2">
    <source>
        <dbReference type="EMBL" id="RLE08489.1"/>
    </source>
</evidence>
<gene>
    <name evidence="2" type="ORF">DRZ78_00995</name>
</gene>
<dbReference type="EMBL" id="QMPY01000022">
    <property type="protein sequence ID" value="RLE08489.1"/>
    <property type="molecule type" value="Genomic_DNA"/>
</dbReference>
<keyword evidence="1" id="KW-0472">Membrane</keyword>
<dbReference type="PANTHER" id="PTHR31446">
    <property type="entry name" value="ACID PHOSPHATASE/VANADIUM-DEPENDENT HALOPEROXIDASE-RELATED PROTEIN"/>
    <property type="match status" value="1"/>
</dbReference>